<dbReference type="Gene3D" id="3.40.630.30">
    <property type="match status" value="1"/>
</dbReference>
<name>A0ABS5GDT6_9BRAD</name>
<organism evidence="6 7">
    <name type="scientific">Bradyrhizobium denitrificans</name>
    <dbReference type="NCBI Taxonomy" id="2734912"/>
    <lineage>
        <taxon>Bacteria</taxon>
        <taxon>Pseudomonadati</taxon>
        <taxon>Pseudomonadota</taxon>
        <taxon>Alphaproteobacteria</taxon>
        <taxon>Hyphomicrobiales</taxon>
        <taxon>Nitrobacteraceae</taxon>
        <taxon>Bradyrhizobium</taxon>
    </lineage>
</organism>
<dbReference type="PANTHER" id="PTHR39322:SF1">
    <property type="entry name" value="ISOVALERYL-HOMOSERINE LACTONE SYNTHASE"/>
    <property type="match status" value="1"/>
</dbReference>
<evidence type="ECO:0000256" key="5">
    <source>
        <dbReference type="PROSITE-ProRule" id="PRU00533"/>
    </source>
</evidence>
<keyword evidence="2" id="KW-0808">Transferase</keyword>
<dbReference type="SUPFAM" id="SSF55729">
    <property type="entry name" value="Acyl-CoA N-acyltransferases (Nat)"/>
    <property type="match status" value="1"/>
</dbReference>
<comment type="caution">
    <text evidence="6">The sequence shown here is derived from an EMBL/GenBank/DDBJ whole genome shotgun (WGS) entry which is preliminary data.</text>
</comment>
<proteinExistence type="inferred from homology"/>
<keyword evidence="1 5" id="KW-0673">Quorum sensing</keyword>
<dbReference type="EMBL" id="JAFCLK010000030">
    <property type="protein sequence ID" value="MBR1139497.1"/>
    <property type="molecule type" value="Genomic_DNA"/>
</dbReference>
<evidence type="ECO:0000313" key="7">
    <source>
        <dbReference type="Proteomes" id="UP001314635"/>
    </source>
</evidence>
<dbReference type="Pfam" id="PF00765">
    <property type="entry name" value="Autoind_synth"/>
    <property type="match status" value="1"/>
</dbReference>
<comment type="similarity">
    <text evidence="5">Belongs to the autoinducer synthase family.</text>
</comment>
<gene>
    <name evidence="6" type="ORF">JQ619_27435</name>
</gene>
<sequence length="201" mass="22909">MIEILTRADEPRVPAWFDQMFRGRAKVFHERLRWRVVVRDGREMDRYDEHERTIYLMAIDTAGQVVGSLRLLRAVGETMLDNEFRDFFSPPIVIRSAEILECTRFCVHGDQTSSKPNAVSSELMIGLCEFALANGIREIIGLYTSGMTRIYRRVGWEPREIAVAKPEFGRLILGTWAVSTAALQTMTLRAGSSRERAPSAQ</sequence>
<evidence type="ECO:0000313" key="6">
    <source>
        <dbReference type="EMBL" id="MBR1139497.1"/>
    </source>
</evidence>
<dbReference type="PRINTS" id="PR01549">
    <property type="entry name" value="AUTOINDCRSYN"/>
</dbReference>
<keyword evidence="3" id="KW-0949">S-adenosyl-L-methionine</keyword>
<keyword evidence="4 5" id="KW-0071">Autoinducer synthesis</keyword>
<accession>A0ABS5GDT6</accession>
<dbReference type="InterPro" id="IPR001690">
    <property type="entry name" value="Autoind_synthase"/>
</dbReference>
<dbReference type="PROSITE" id="PS51187">
    <property type="entry name" value="AUTOINDUCER_SYNTH_2"/>
    <property type="match status" value="1"/>
</dbReference>
<dbReference type="RefSeq" id="WP_172237711.1">
    <property type="nucleotide sequence ID" value="NZ_JABFDP010000017.1"/>
</dbReference>
<evidence type="ECO:0000256" key="1">
    <source>
        <dbReference type="ARBA" id="ARBA00022654"/>
    </source>
</evidence>
<evidence type="ECO:0000256" key="4">
    <source>
        <dbReference type="ARBA" id="ARBA00022929"/>
    </source>
</evidence>
<protein>
    <submittedName>
        <fullName evidence="6">GNAT family N-acetyltransferase</fullName>
    </submittedName>
</protein>
<dbReference type="Proteomes" id="UP001314635">
    <property type="component" value="Unassembled WGS sequence"/>
</dbReference>
<reference evidence="7" key="1">
    <citation type="journal article" date="2021" name="ISME J.">
        <title>Evolutionary origin and ecological implication of a unique nif island in free-living Bradyrhizobium lineages.</title>
        <authorList>
            <person name="Tao J."/>
        </authorList>
    </citation>
    <scope>NUCLEOTIDE SEQUENCE [LARGE SCALE GENOMIC DNA]</scope>
    <source>
        <strain evidence="7">SZCCT0094</strain>
    </source>
</reference>
<dbReference type="InterPro" id="IPR016181">
    <property type="entry name" value="Acyl_CoA_acyltransferase"/>
</dbReference>
<evidence type="ECO:0000256" key="3">
    <source>
        <dbReference type="ARBA" id="ARBA00022691"/>
    </source>
</evidence>
<dbReference type="PANTHER" id="PTHR39322">
    <property type="entry name" value="ACYL-HOMOSERINE-LACTONE SYNTHASE"/>
    <property type="match status" value="1"/>
</dbReference>
<evidence type="ECO:0000256" key="2">
    <source>
        <dbReference type="ARBA" id="ARBA00022679"/>
    </source>
</evidence>
<keyword evidence="7" id="KW-1185">Reference proteome</keyword>